<dbReference type="PANTHER" id="PTHR11252:SF0">
    <property type="entry name" value="POLYRIBONUCLEOTIDE NUCLEOTIDYLTRANSFERASE 1, MITOCHONDRIAL"/>
    <property type="match status" value="1"/>
</dbReference>
<evidence type="ECO:0000256" key="7">
    <source>
        <dbReference type="ARBA" id="ARBA00022490"/>
    </source>
</evidence>
<dbReference type="InterPro" id="IPR015847">
    <property type="entry name" value="ExoRNase_PH_dom2"/>
</dbReference>
<comment type="pathway">
    <text evidence="2">Amino-acid biosynthesis; L-threonine biosynthesis; L-threonine from L-aspartate: step 2/5.</text>
</comment>
<dbReference type="Pfam" id="PF04542">
    <property type="entry name" value="Sigma70_r2"/>
    <property type="match status" value="1"/>
</dbReference>
<evidence type="ECO:0000256" key="18">
    <source>
        <dbReference type="ARBA" id="ARBA00023163"/>
    </source>
</evidence>
<dbReference type="InterPro" id="IPR000943">
    <property type="entry name" value="RNA_pol_sigma70"/>
</dbReference>
<evidence type="ECO:0000256" key="20">
    <source>
        <dbReference type="ARBA" id="ARBA00031451"/>
    </source>
</evidence>
<dbReference type="InterPro" id="IPR012910">
    <property type="entry name" value="Plug_dom"/>
</dbReference>
<dbReference type="Gene3D" id="2.40.50.140">
    <property type="entry name" value="Nucleic acid-binding proteins"/>
    <property type="match status" value="1"/>
</dbReference>
<keyword evidence="11" id="KW-0791">Threonine biosynthesis</keyword>
<evidence type="ECO:0000259" key="22">
    <source>
        <dbReference type="SMART" id="SM00316"/>
    </source>
</evidence>
<keyword evidence="7" id="KW-0963">Cytoplasm</keyword>
<dbReference type="OrthoDB" id="10039882at2759"/>
<dbReference type="FunFam" id="3.30.230.70:FF:000001">
    <property type="entry name" value="Polyribonucleotide nucleotidyltransferase"/>
    <property type="match status" value="1"/>
</dbReference>
<comment type="caution">
    <text evidence="25">The sequence shown here is derived from an EMBL/GenBank/DDBJ whole genome shotgun (WGS) entry which is preliminary data.</text>
</comment>
<dbReference type="CDD" id="cd11364">
    <property type="entry name" value="RNase_PH_PNPase_2"/>
    <property type="match status" value="1"/>
</dbReference>
<dbReference type="PANTHER" id="PTHR11252">
    <property type="entry name" value="POLYRIBONUCLEOTIDE NUCLEOTIDYLTRANSFERASE"/>
    <property type="match status" value="1"/>
</dbReference>
<sequence length="1693" mass="188915">MTDEEGKFSIKGVAFGKYVLSLNFMGYQPLTKNIELTAQKPFVQLGKLSLTENSTDLDEVVVRAENSTFEQKIDRKVINVGKDLIAMGSNAAAVFDNIPSLSVDPQSGELNLRGSSNVTVLINGRPTNMDVATLLRQIPATSIKKVELITNPSAKYTPEGMGGIVNIILQKNTRLGVNGNVNLGVTRGRHFRYNAAFNINNNNGKTNYFLNYGYRHSKRDFWGDVTIEKSKNIRSILNTSMWGSHQVEAGVEYSLNDKNMLAFFTNQSFADSESNGHTTIENKNKTRTLDAENLNKSKGHAQQYEIGYRHFFEEDPEEDPENLLEVLLSHNINKRPRDLENKEDINPADKIQNYTQDIENVRKQTMFNIDYTKEFSTGSKLELGGMIRIENSSNDAKTTQHTTLGLDDIAFVKVGAVSGADKYFEHKEGFSLYQNTFMISIYKQDVYLDDGRFITLETGKLAKQADGSVVVRMGNCMLLATVVSNKESDPEIDFLPLTVDYREKFASAGRYPGGFLKREARPSNEEILVMRLVDRVLRPLFPADYYAETQVMIQLMSHDPNVIPDALAAFAASAAIAISDIPFETEISEVRVGRIDGQFVINPSLEKLVHSDIDMVIGASSDSVLMVEGEMSEISEEEMVDAIAFGHEAIKKQCDAQRALIAMIGKKPPRTYTPEKTNETLAKIINDKAHYQCYEIGKSSASKAERNKALENLKDEIIASLDKNVLETESSLINKYFAKTKKAAIRDLVLNDGIRLDGRKNEEIRPIWCEVGYLPSTHGSAIFTRGETQALATVTLGTSRDANQIDTPSLEGEEKFYLHYNFPPFSTGEARPIRGTSRREIGHGNLAQRALKRMIPKDCPYTVRVVSEVLESNGSSSMATVCAGTMAIFDAGIQMKKAVSGIAMGLISDEKTGNYKILSDILGDEDHLGDMDFKVTGTEDGITACQMDIKIKGLSYEILTKALLQAKNGRLHILKELTDTIKKPNRTVKGHAPKIVKIEIDEKFIGGVIGPGGKVIQEIQKETDTTIVIEEVDGKGIVEILGVEQEKIDEVIDRINNITFTPEKGETYNVEVVKILDFGVVVEFVKGKEILLHISEYAWERTEDLSKVTSRETASLDKYLQEIGRIDLIPAEMEVELAQKIKAGDQLALEKLAKANLRFVVSVAKQYQNQGLALPDLINEGNLGLIKAAKRFDETRGFKFISYAVWWIRQSILQALAEQSRIVRLPLNKIGSINKINKTYASLEQENQHPPSPEEIAQKLEMTVSDVKESMKNSGRHISMDAPLIQGEESNLYDVLNHEDSPSPDKGLMKNSLCIEIERSLETLIEREADVIRMYFGLGERKAMTLEEIGEKFDLTRERVRQIKEKVAVVGATGMVGTVMLKVLEERNFPVTELIPVASQRSAGKQLNYRGQNYTVVTLADAVEKRPDIALFSAGGDTSLEWAPKFAEVGTKVVDNSSAWRMHPNKKLVVPEINGDVLTKKDYIIANPNCSTIQLVMALAPLHKAYQMERLIVSTYQSVSGTGVKAVQQMKNEMKGVKGEMAYHYPIHRNAIPHCDIFLENGYTKEEMKLVNEPKKILRDDRFGITATAVRIPTSGGHSESVNVSFKNDFDLASVRKLLSDTPGIVVQDNLDTNTYPMPYYANEKDEVFVGRIRRDESQKNTLNMWIVADNLRKGAATNTVQIAEYLLKNELL</sequence>
<dbReference type="Pfam" id="PF13715">
    <property type="entry name" value="CarbopepD_reg_2"/>
    <property type="match status" value="1"/>
</dbReference>
<proteinExistence type="inferred from homology"/>
<evidence type="ECO:0000256" key="14">
    <source>
        <dbReference type="ARBA" id="ARBA00023002"/>
    </source>
</evidence>
<dbReference type="CDD" id="cd06171">
    <property type="entry name" value="Sigma70_r4"/>
    <property type="match status" value="1"/>
</dbReference>
<dbReference type="GO" id="GO:0051287">
    <property type="term" value="F:NAD binding"/>
    <property type="evidence" value="ECO:0007669"/>
    <property type="project" value="InterPro"/>
</dbReference>
<dbReference type="GO" id="GO:0003723">
    <property type="term" value="F:RNA binding"/>
    <property type="evidence" value="ECO:0007669"/>
    <property type="project" value="UniProtKB-UniRule"/>
</dbReference>
<dbReference type="GO" id="GO:0000175">
    <property type="term" value="F:3'-5'-RNA exonuclease activity"/>
    <property type="evidence" value="ECO:0007669"/>
    <property type="project" value="TreeGrafter"/>
</dbReference>
<dbReference type="Gene3D" id="3.40.50.720">
    <property type="entry name" value="NAD(P)-binding Rossmann-like Domain"/>
    <property type="match status" value="1"/>
</dbReference>
<dbReference type="NCBIfam" id="TIGR01296">
    <property type="entry name" value="asd_B"/>
    <property type="match status" value="1"/>
</dbReference>
<dbReference type="Pfam" id="PF01138">
    <property type="entry name" value="RNase_PH"/>
    <property type="match status" value="2"/>
</dbReference>
<dbReference type="Pfam" id="PF00013">
    <property type="entry name" value="KH_1"/>
    <property type="match status" value="1"/>
</dbReference>
<feature type="domain" description="S1 motif" evidence="22">
    <location>
        <begin position="1063"/>
        <end position="1131"/>
    </location>
</feature>
<dbReference type="Pfam" id="PF04539">
    <property type="entry name" value="Sigma70_r3"/>
    <property type="match status" value="1"/>
</dbReference>
<dbReference type="SUPFAM" id="SSF49464">
    <property type="entry name" value="Carboxypeptidase regulatory domain-like"/>
    <property type="match status" value="1"/>
</dbReference>
<evidence type="ECO:0000256" key="5">
    <source>
        <dbReference type="ARBA" id="ARBA00012416"/>
    </source>
</evidence>
<dbReference type="InterPro" id="IPR007627">
    <property type="entry name" value="RNA_pol_sigma70_r2"/>
</dbReference>
<dbReference type="SUPFAM" id="SSF88946">
    <property type="entry name" value="Sigma2 domain of RNA polymerase sigma factors"/>
    <property type="match status" value="1"/>
</dbReference>
<dbReference type="NCBIfam" id="TIGR03591">
    <property type="entry name" value="polynuc_phos"/>
    <property type="match status" value="1"/>
</dbReference>
<dbReference type="InterPro" id="IPR004088">
    <property type="entry name" value="KH_dom_type_1"/>
</dbReference>
<dbReference type="InterPro" id="IPR000534">
    <property type="entry name" value="Semialdehyde_DH_NAD-bd"/>
</dbReference>
<dbReference type="EMBL" id="LSMT01000697">
    <property type="protein sequence ID" value="PFX15014.1"/>
    <property type="molecule type" value="Genomic_DNA"/>
</dbReference>
<dbReference type="Pfam" id="PF03725">
    <property type="entry name" value="RNase_PH_C"/>
    <property type="match status" value="1"/>
</dbReference>
<comment type="similarity">
    <text evidence="4">Belongs to the aspartate-semialdehyde dehydrogenase family.</text>
</comment>
<evidence type="ECO:0000256" key="9">
    <source>
        <dbReference type="ARBA" id="ARBA00022679"/>
    </source>
</evidence>
<dbReference type="CDD" id="cd18131">
    <property type="entry name" value="ASADH_C_bac_euk_like"/>
    <property type="match status" value="1"/>
</dbReference>
<dbReference type="CDD" id="cd02393">
    <property type="entry name" value="KH-I_PNPase"/>
    <property type="match status" value="1"/>
</dbReference>
<dbReference type="InterPro" id="IPR036612">
    <property type="entry name" value="KH_dom_type_1_sf"/>
</dbReference>
<evidence type="ECO:0000256" key="8">
    <source>
        <dbReference type="ARBA" id="ARBA00022605"/>
    </source>
</evidence>
<dbReference type="Pfam" id="PF07715">
    <property type="entry name" value="Plug"/>
    <property type="match status" value="1"/>
</dbReference>
<dbReference type="Gene3D" id="3.30.1370.10">
    <property type="entry name" value="K Homology domain, type 1"/>
    <property type="match status" value="1"/>
</dbReference>
<dbReference type="InterPro" id="IPR008969">
    <property type="entry name" value="CarboxyPept-like_regulatory"/>
</dbReference>
<dbReference type="Pfam" id="PF00575">
    <property type="entry name" value="S1"/>
    <property type="match status" value="1"/>
</dbReference>
<comment type="similarity">
    <text evidence="3">Belongs to the polyribonucleotide nucleotidyltransferase family.</text>
</comment>
<dbReference type="InterPro" id="IPR012162">
    <property type="entry name" value="PNPase"/>
</dbReference>
<dbReference type="GO" id="GO:0009086">
    <property type="term" value="P:methionine biosynthetic process"/>
    <property type="evidence" value="ECO:0007669"/>
    <property type="project" value="UniProtKB-KW"/>
</dbReference>
<dbReference type="UniPathway" id="UPA00051">
    <property type="reaction ID" value="UER00464"/>
</dbReference>
<dbReference type="InterPro" id="IPR020568">
    <property type="entry name" value="Ribosomal_Su5_D2-typ_SF"/>
</dbReference>
<dbReference type="NCBIfam" id="TIGR02937">
    <property type="entry name" value="sigma70-ECF"/>
    <property type="match status" value="1"/>
</dbReference>
<dbReference type="GO" id="GO:0006402">
    <property type="term" value="P:mRNA catabolic process"/>
    <property type="evidence" value="ECO:0007669"/>
    <property type="project" value="InterPro"/>
</dbReference>
<dbReference type="NCBIfam" id="NF008805">
    <property type="entry name" value="PRK11824.1"/>
    <property type="match status" value="1"/>
</dbReference>
<dbReference type="SUPFAM" id="SSF51735">
    <property type="entry name" value="NAD(P)-binding Rossmann-fold domains"/>
    <property type="match status" value="1"/>
</dbReference>
<evidence type="ECO:0000256" key="3">
    <source>
        <dbReference type="ARBA" id="ARBA00007404"/>
    </source>
</evidence>
<evidence type="ECO:0000256" key="16">
    <source>
        <dbReference type="ARBA" id="ARBA00023082"/>
    </source>
</evidence>
<dbReference type="UniPathway" id="UPA00050">
    <property type="reaction ID" value="UER00463"/>
</dbReference>
<keyword evidence="19" id="KW-0486">Methionine biosynthesis</keyword>
<evidence type="ECO:0000256" key="12">
    <source>
        <dbReference type="ARBA" id="ARBA00022857"/>
    </source>
</evidence>
<dbReference type="InterPro" id="IPR005986">
    <property type="entry name" value="Asp_semialdehyde_DH_beta"/>
</dbReference>
<dbReference type="Pfam" id="PF03726">
    <property type="entry name" value="PNPase"/>
    <property type="match status" value="1"/>
</dbReference>
<dbReference type="NCBIfam" id="NF011456">
    <property type="entry name" value="PRK14874.1"/>
    <property type="match status" value="1"/>
</dbReference>
<dbReference type="GO" id="GO:0006352">
    <property type="term" value="P:DNA-templated transcription initiation"/>
    <property type="evidence" value="ECO:0007669"/>
    <property type="project" value="InterPro"/>
</dbReference>
<keyword evidence="14" id="KW-0560">Oxidoreductase</keyword>
<evidence type="ECO:0000256" key="21">
    <source>
        <dbReference type="PROSITE-ProRule" id="PRU00117"/>
    </source>
</evidence>
<dbReference type="InterPro" id="IPR003029">
    <property type="entry name" value="S1_domain"/>
</dbReference>
<dbReference type="HAMAP" id="MF_02121">
    <property type="entry name" value="ASADH"/>
    <property type="match status" value="1"/>
</dbReference>
<dbReference type="InterPro" id="IPR012280">
    <property type="entry name" value="Semialdhyde_DH_dimer_dom"/>
</dbReference>
<dbReference type="GO" id="GO:0009089">
    <property type="term" value="P:lysine biosynthetic process via diaminopimelate"/>
    <property type="evidence" value="ECO:0007669"/>
    <property type="project" value="UniProtKB-UniPathway"/>
</dbReference>
<dbReference type="SMART" id="SM00859">
    <property type="entry name" value="Semialdhyde_dh"/>
    <property type="match status" value="1"/>
</dbReference>
<dbReference type="InterPro" id="IPR007624">
    <property type="entry name" value="RNA_pol_sigma70_r3"/>
</dbReference>
<dbReference type="InterPro" id="IPR036345">
    <property type="entry name" value="ExoRNase_PH_dom2_sf"/>
</dbReference>
<dbReference type="UniPathway" id="UPA00034">
    <property type="reaction ID" value="UER00016"/>
</dbReference>
<dbReference type="GO" id="GO:0005829">
    <property type="term" value="C:cytosol"/>
    <property type="evidence" value="ECO:0007669"/>
    <property type="project" value="TreeGrafter"/>
</dbReference>
<evidence type="ECO:0000256" key="11">
    <source>
        <dbReference type="ARBA" id="ARBA00022697"/>
    </source>
</evidence>
<dbReference type="GO" id="GO:0046983">
    <property type="term" value="F:protein dimerization activity"/>
    <property type="evidence" value="ECO:0007669"/>
    <property type="project" value="InterPro"/>
</dbReference>
<evidence type="ECO:0000256" key="19">
    <source>
        <dbReference type="ARBA" id="ARBA00023167"/>
    </source>
</evidence>
<dbReference type="SUPFAM" id="SSF55347">
    <property type="entry name" value="Glyceraldehyde-3-phosphate dehydrogenase-like, C-terminal domain"/>
    <property type="match status" value="1"/>
</dbReference>
<dbReference type="InterPro" id="IPR015848">
    <property type="entry name" value="PNPase_PH_RNA-bd_bac/org-type"/>
</dbReference>
<name>A0A2B4R9J1_STYPI</name>
<evidence type="ECO:0000313" key="25">
    <source>
        <dbReference type="EMBL" id="PFX15014.1"/>
    </source>
</evidence>
<evidence type="ECO:0000256" key="17">
    <source>
        <dbReference type="ARBA" id="ARBA00023125"/>
    </source>
</evidence>
<dbReference type="GO" id="GO:0003677">
    <property type="term" value="F:DNA binding"/>
    <property type="evidence" value="ECO:0007669"/>
    <property type="project" value="UniProtKB-KW"/>
</dbReference>
<dbReference type="InterPro" id="IPR036388">
    <property type="entry name" value="WH-like_DNA-bd_sf"/>
</dbReference>
<evidence type="ECO:0000256" key="2">
    <source>
        <dbReference type="ARBA" id="ARBA00005097"/>
    </source>
</evidence>
<dbReference type="InterPro" id="IPR012080">
    <property type="entry name" value="Asp_semialdehyde_DH"/>
</dbReference>
<dbReference type="InterPro" id="IPR013324">
    <property type="entry name" value="RNA_pol_sigma_r3/r4-like"/>
</dbReference>
<dbReference type="GO" id="GO:0006396">
    <property type="term" value="P:RNA processing"/>
    <property type="evidence" value="ECO:0007669"/>
    <property type="project" value="InterPro"/>
</dbReference>
<organism evidence="25">
    <name type="scientific">Stylophora pistillata</name>
    <name type="common">Smooth cauliflower coral</name>
    <dbReference type="NCBI Taxonomy" id="50429"/>
    <lineage>
        <taxon>Eukaryota</taxon>
        <taxon>Metazoa</taxon>
        <taxon>Cnidaria</taxon>
        <taxon>Anthozoa</taxon>
        <taxon>Hexacorallia</taxon>
        <taxon>Scleractinia</taxon>
        <taxon>Astrocoeniina</taxon>
        <taxon>Pocilloporidae</taxon>
        <taxon>Stylophora</taxon>
    </lineage>
</organism>
<dbReference type="Gene3D" id="1.10.10.10">
    <property type="entry name" value="Winged helix-like DNA-binding domain superfamily/Winged helix DNA-binding domain"/>
    <property type="match status" value="2"/>
</dbReference>
<protein>
    <recommendedName>
        <fullName evidence="20">Polynucleotide phosphorylase 1</fullName>
        <ecNumber evidence="6">1.2.1.11</ecNumber>
        <ecNumber evidence="5">2.7.7.8</ecNumber>
    </recommendedName>
</protein>
<dbReference type="GO" id="GO:0016987">
    <property type="term" value="F:sigma factor activity"/>
    <property type="evidence" value="ECO:0007669"/>
    <property type="project" value="UniProtKB-KW"/>
</dbReference>
<dbReference type="SUPFAM" id="SSF54791">
    <property type="entry name" value="Eukaryotic type KH-domain (KH-domain type I)"/>
    <property type="match status" value="1"/>
</dbReference>
<gene>
    <name evidence="25" type="primary">pnp</name>
    <name evidence="25" type="ORF">AWC38_SpisGene20783</name>
</gene>
<dbReference type="Gene3D" id="2.170.130.10">
    <property type="entry name" value="TonB-dependent receptor, plug domain"/>
    <property type="match status" value="1"/>
</dbReference>
<feature type="domain" description="K Homology" evidence="23">
    <location>
        <begin position="992"/>
        <end position="1060"/>
    </location>
</feature>
<feature type="domain" description="Semialdehyde dehydrogenase NAD-binding" evidence="24">
    <location>
        <begin position="1366"/>
        <end position="1481"/>
    </location>
</feature>
<comment type="pathway">
    <text evidence="1">Amino-acid biosynthesis; L-methionine biosynthesis via de novo pathway; L-homoserine from L-aspartate: step 2/3.</text>
</comment>
<dbReference type="PROSITE" id="PS50084">
    <property type="entry name" value="KH_TYPE_1"/>
    <property type="match status" value="1"/>
</dbReference>
<dbReference type="PRINTS" id="PR00046">
    <property type="entry name" value="SIGMA70FCT"/>
</dbReference>
<dbReference type="InterPro" id="IPR001247">
    <property type="entry name" value="ExoRNase_PH_dom1"/>
</dbReference>
<evidence type="ECO:0000259" key="23">
    <source>
        <dbReference type="SMART" id="SM00322"/>
    </source>
</evidence>
<dbReference type="Gene3D" id="1.10.601.10">
    <property type="entry name" value="RNA Polymerase Primary Sigma Factor"/>
    <property type="match status" value="1"/>
</dbReference>
<dbReference type="SMART" id="SM00322">
    <property type="entry name" value="KH"/>
    <property type="match status" value="1"/>
</dbReference>
<keyword evidence="16" id="KW-0731">Sigma factor</keyword>
<keyword evidence="12" id="KW-0521">NADP</keyword>
<keyword evidence="18" id="KW-0804">Transcription</keyword>
<dbReference type="SUPFAM" id="SSF56935">
    <property type="entry name" value="Porins"/>
    <property type="match status" value="1"/>
</dbReference>
<keyword evidence="13 21" id="KW-0694">RNA-binding</keyword>
<evidence type="ECO:0000259" key="24">
    <source>
        <dbReference type="SMART" id="SM00859"/>
    </source>
</evidence>
<dbReference type="GO" id="GO:0009088">
    <property type="term" value="P:threonine biosynthetic process"/>
    <property type="evidence" value="ECO:0007669"/>
    <property type="project" value="UniProtKB-UniPathway"/>
</dbReference>
<dbReference type="Pfam" id="PF01118">
    <property type="entry name" value="Semialdhyde_dh"/>
    <property type="match status" value="1"/>
</dbReference>
<dbReference type="InterPro" id="IPR027408">
    <property type="entry name" value="PNPase/RNase_PH_dom_sf"/>
</dbReference>
<evidence type="ECO:0000256" key="13">
    <source>
        <dbReference type="ARBA" id="ARBA00022884"/>
    </source>
</evidence>
<dbReference type="InterPro" id="IPR004087">
    <property type="entry name" value="KH_dom"/>
</dbReference>
<keyword evidence="8" id="KW-0028">Amino-acid biosynthesis</keyword>
<dbReference type="GO" id="GO:0009097">
    <property type="term" value="P:isoleucine biosynthetic process"/>
    <property type="evidence" value="ECO:0007669"/>
    <property type="project" value="InterPro"/>
</dbReference>
<keyword evidence="17" id="KW-0238">DNA-binding</keyword>
<dbReference type="EC" id="1.2.1.11" evidence="6"/>
<dbReference type="CDD" id="cd02316">
    <property type="entry name" value="VcASADH2_like_N"/>
    <property type="match status" value="1"/>
</dbReference>
<dbReference type="InterPro" id="IPR009042">
    <property type="entry name" value="RNA_pol_sigma70_r1_2"/>
</dbReference>
<dbReference type="STRING" id="50429.A0A2B4R9J1"/>
<dbReference type="Gene3D" id="3.30.360.10">
    <property type="entry name" value="Dihydrodipicolinate Reductase, domain 2"/>
    <property type="match status" value="1"/>
</dbReference>
<dbReference type="InterPro" id="IPR036291">
    <property type="entry name" value="NAD(P)-bd_dom_sf"/>
</dbReference>
<keyword evidence="10" id="KW-0548">Nucleotidyltransferase</keyword>
<dbReference type="Pfam" id="PF02774">
    <property type="entry name" value="Semialdhyde_dhC"/>
    <property type="match status" value="1"/>
</dbReference>
<evidence type="ECO:0000256" key="4">
    <source>
        <dbReference type="ARBA" id="ARBA00010584"/>
    </source>
</evidence>
<dbReference type="SUPFAM" id="SSF55666">
    <property type="entry name" value="Ribonuclease PH domain 2-like"/>
    <property type="match status" value="2"/>
</dbReference>
<dbReference type="HAMAP" id="MF_01595">
    <property type="entry name" value="PNPase"/>
    <property type="match status" value="1"/>
</dbReference>
<evidence type="ECO:0000256" key="10">
    <source>
        <dbReference type="ARBA" id="ARBA00022695"/>
    </source>
</evidence>
<dbReference type="SUPFAM" id="SSF54211">
    <property type="entry name" value="Ribosomal protein S5 domain 2-like"/>
    <property type="match status" value="2"/>
</dbReference>
<evidence type="ECO:0000256" key="1">
    <source>
        <dbReference type="ARBA" id="ARBA00005021"/>
    </source>
</evidence>
<evidence type="ECO:0000256" key="6">
    <source>
        <dbReference type="ARBA" id="ARBA00013120"/>
    </source>
</evidence>
<dbReference type="Gene3D" id="3.30.230.70">
    <property type="entry name" value="GHMP Kinase, N-terminal domain"/>
    <property type="match status" value="2"/>
</dbReference>
<dbReference type="GO" id="GO:0050661">
    <property type="term" value="F:NADP binding"/>
    <property type="evidence" value="ECO:0007669"/>
    <property type="project" value="InterPro"/>
</dbReference>
<dbReference type="InterPro" id="IPR013325">
    <property type="entry name" value="RNA_pol_sigma_r2"/>
</dbReference>
<dbReference type="GO" id="GO:0004654">
    <property type="term" value="F:polyribonucleotide nucleotidyltransferase activity"/>
    <property type="evidence" value="ECO:0007669"/>
    <property type="project" value="UniProtKB-EC"/>
</dbReference>
<dbReference type="InterPro" id="IPR014284">
    <property type="entry name" value="RNA_pol_sigma-70_dom"/>
</dbReference>
<dbReference type="EC" id="2.7.7.8" evidence="5"/>
<reference evidence="25" key="1">
    <citation type="journal article" date="2017" name="J. ISSAAS">
        <title>Comparative analysis of the genomes of Stylophora pistillata and Acropora digitifera provides evidence for extensive differences between species of corals.</title>
        <authorList>
            <person name="Voolstra C.R."/>
            <person name="Li Y."/>
            <person name="Liew Y.J."/>
            <person name="Baumgarten S."/>
            <person name="Zoccola D."/>
            <person name="Flot J.-F."/>
            <person name="Tambutte S."/>
            <person name="Allemand D."/>
            <person name="Aranda M."/>
        </authorList>
    </citation>
    <scope>NUCLEOTIDE SEQUENCE</scope>
    <source>
        <strain evidence="25">CSM Monaco</strain>
        <tissue evidence="25">Whole animal</tissue>
    </source>
</reference>
<dbReference type="Pfam" id="PF00140">
    <property type="entry name" value="Sigma70_r1_2"/>
    <property type="match status" value="1"/>
</dbReference>
<keyword evidence="15" id="KW-0805">Transcription regulation</keyword>
<evidence type="ECO:0000256" key="15">
    <source>
        <dbReference type="ARBA" id="ARBA00023015"/>
    </source>
</evidence>
<dbReference type="FunFam" id="3.30.1370.10:FF:000001">
    <property type="entry name" value="Polyribonucleotide nucleotidyltransferase"/>
    <property type="match status" value="1"/>
</dbReference>
<dbReference type="GO" id="GO:0004073">
    <property type="term" value="F:aspartate-semialdehyde dehydrogenase activity"/>
    <property type="evidence" value="ECO:0007669"/>
    <property type="project" value="UniProtKB-EC"/>
</dbReference>
<accession>A0A2B4R9J1</accession>
<dbReference type="InterPro" id="IPR037066">
    <property type="entry name" value="Plug_dom_sf"/>
</dbReference>
<dbReference type="SUPFAM" id="SSF88659">
    <property type="entry name" value="Sigma3 and sigma4 domains of RNA polymerase sigma factors"/>
    <property type="match status" value="2"/>
</dbReference>
<dbReference type="InterPro" id="IPR012340">
    <property type="entry name" value="NA-bd_OB-fold"/>
</dbReference>
<keyword evidence="9 25" id="KW-0808">Transferase</keyword>
<dbReference type="SMART" id="SM00316">
    <property type="entry name" value="S1"/>
    <property type="match status" value="1"/>
</dbReference>